<comment type="caution">
    <text evidence="2">The sequence shown here is derived from an EMBL/GenBank/DDBJ whole genome shotgun (WGS) entry which is preliminary data.</text>
</comment>
<sequence length="135" mass="15558">MSRRKQIVIIISAVLLGVASVPAGVVGYFYLENQRMKTEMVKIVKDHHQMLLDYLQSKQLDPNHRVHSLTIEYDKTEHNPMGGIMIYGYINHNKKYYVSFDIDKEDIGGVEKIRVDSSDHSLKMEDMLEGDSDDQ</sequence>
<organism evidence="2 3">
    <name type="scientific">Lacticaseibacillus zeae</name>
    <name type="common">Lactobacillus zeae</name>
    <dbReference type="NCBI Taxonomy" id="57037"/>
    <lineage>
        <taxon>Bacteria</taxon>
        <taxon>Bacillati</taxon>
        <taxon>Bacillota</taxon>
        <taxon>Bacilli</taxon>
        <taxon>Lactobacillales</taxon>
        <taxon>Lactobacillaceae</taxon>
        <taxon>Lacticaseibacillus</taxon>
    </lineage>
</organism>
<evidence type="ECO:0000313" key="2">
    <source>
        <dbReference type="EMBL" id="TLF41864.1"/>
    </source>
</evidence>
<dbReference type="RefSeq" id="WP_138130162.1">
    <property type="nucleotide sequence ID" value="NZ_VBWO01000001.1"/>
</dbReference>
<dbReference type="EMBL" id="VBWO01000001">
    <property type="protein sequence ID" value="TLF41864.1"/>
    <property type="molecule type" value="Genomic_DNA"/>
</dbReference>
<dbReference type="Gene3D" id="3.10.450.130">
    <property type="entry name" value="folded 79 residue fragment of lin0334 like domains"/>
    <property type="match status" value="1"/>
</dbReference>
<evidence type="ECO:0000256" key="1">
    <source>
        <dbReference type="SAM" id="Phobius"/>
    </source>
</evidence>
<name>A0A5R8LX47_LACZE</name>
<dbReference type="AlphaFoldDB" id="A0A5R8LX47"/>
<proteinExistence type="predicted"/>
<evidence type="ECO:0000313" key="3">
    <source>
        <dbReference type="Proteomes" id="UP000309885"/>
    </source>
</evidence>
<dbReference type="InterPro" id="IPR010738">
    <property type="entry name" value="DUF1310"/>
</dbReference>
<keyword evidence="1" id="KW-1133">Transmembrane helix</keyword>
<feature type="transmembrane region" description="Helical" evidence="1">
    <location>
        <begin position="7"/>
        <end position="31"/>
    </location>
</feature>
<accession>A0A5R8LX47</accession>
<protein>
    <submittedName>
        <fullName evidence="2">DUF1310 family protein</fullName>
    </submittedName>
</protein>
<keyword evidence="1" id="KW-0812">Transmembrane</keyword>
<dbReference type="Pfam" id="PF07006">
    <property type="entry name" value="DUF1310"/>
    <property type="match status" value="1"/>
</dbReference>
<keyword evidence="1" id="KW-0472">Membrane</keyword>
<reference evidence="2 3" key="1">
    <citation type="submission" date="2019-05" db="EMBL/GenBank/DDBJ databases">
        <title>Genome-based reclassification of Lactobacillus casei as Lactobacillus casei subsp. casei. subsp.nov., description of Lactobacillus casei subsp. zeae subsp. nov., and emended description of Lactobacillus casei.</title>
        <authorList>
            <person name="Huang C.-H."/>
        </authorList>
    </citation>
    <scope>NUCLEOTIDE SEQUENCE [LARGE SCALE GENOMIC DNA]</scope>
    <source>
        <strain evidence="2 3">CRBIP24.44</strain>
    </source>
</reference>
<gene>
    <name evidence="2" type="ORF">FEI15_01245</name>
</gene>
<dbReference type="Proteomes" id="UP000309885">
    <property type="component" value="Unassembled WGS sequence"/>
</dbReference>